<gene>
    <name evidence="2" type="ORF">Tco_1019499</name>
</gene>
<feature type="region of interest" description="Disordered" evidence="1">
    <location>
        <begin position="412"/>
        <end position="432"/>
    </location>
</feature>
<proteinExistence type="predicted"/>
<comment type="caution">
    <text evidence="2">The sequence shown here is derived from an EMBL/GenBank/DDBJ whole genome shotgun (WGS) entry which is preliminary data.</text>
</comment>
<evidence type="ECO:0000256" key="1">
    <source>
        <dbReference type="SAM" id="MobiDB-lite"/>
    </source>
</evidence>
<accession>A0ABQ5FXJ1</accession>
<feature type="region of interest" description="Disordered" evidence="1">
    <location>
        <begin position="369"/>
        <end position="391"/>
    </location>
</feature>
<feature type="region of interest" description="Disordered" evidence="1">
    <location>
        <begin position="450"/>
        <end position="495"/>
    </location>
</feature>
<feature type="compositionally biased region" description="Polar residues" evidence="1">
    <location>
        <begin position="450"/>
        <end position="491"/>
    </location>
</feature>
<sequence>MWIYFKVQECQSGWTVGNQRAVNVVGAREKLKPKRVKDSTYHKEKMLLCKQAEKGVQLQAEQSDWLADTDEEIDEQELEAHYSYMAKIQEVPNADSGTDSEPLEQVQYDTDDNVFANDIQHFDQSESISNTCAVETDDSNVTPDSPDMCDNDIQDDQNDVECDDERVALANLKLDVDENKKIQKQLKKANATLTQELTECKSILAETSRTLGGSIVFRDSCLVALQNKQTEFERYKAFNDRTVDYDKLEHKLNEALGLLAQKEIDIKEGLKVKAYEISVVKEKHDELVKQSLLTGRNYEVCQGTQSILKKAQNEIPCLYAIPHDQSDPANRLVPDREETQTLEEESRSKLNKDLVKPFDYTKLNNTKFDKPSVVRQPNAQRIPKPSVLGKPAPFSYSLERKYFAKKKSVLKTNESEGLSKPVTPQNLPQTAKQAVRNTNVIKPGMYRIASSTTQTRAPQLNQTSRNTNPRVSTSTGVAHKTNVSRPQPRSNQMKDKVVPNTSHVKFKKTEVEEHPRISSISNQTKSVTACNDSLNSRTSNVNAVCATCGKCVFNSNHDACVSKFLKDVNARTKKPNVVPISTRKPKSQANKSVATPHKKTVASESTITNSKSYYRMLYKKTNKAWKWWIA</sequence>
<protein>
    <submittedName>
        <fullName evidence="2">Uncharacterized protein</fullName>
    </submittedName>
</protein>
<dbReference type="Proteomes" id="UP001151760">
    <property type="component" value="Unassembled WGS sequence"/>
</dbReference>
<keyword evidence="3" id="KW-1185">Reference proteome</keyword>
<evidence type="ECO:0000313" key="2">
    <source>
        <dbReference type="EMBL" id="GJT68019.1"/>
    </source>
</evidence>
<name>A0ABQ5FXJ1_9ASTR</name>
<organism evidence="2 3">
    <name type="scientific">Tanacetum coccineum</name>
    <dbReference type="NCBI Taxonomy" id="301880"/>
    <lineage>
        <taxon>Eukaryota</taxon>
        <taxon>Viridiplantae</taxon>
        <taxon>Streptophyta</taxon>
        <taxon>Embryophyta</taxon>
        <taxon>Tracheophyta</taxon>
        <taxon>Spermatophyta</taxon>
        <taxon>Magnoliopsida</taxon>
        <taxon>eudicotyledons</taxon>
        <taxon>Gunneridae</taxon>
        <taxon>Pentapetalae</taxon>
        <taxon>asterids</taxon>
        <taxon>campanulids</taxon>
        <taxon>Asterales</taxon>
        <taxon>Asteraceae</taxon>
        <taxon>Asteroideae</taxon>
        <taxon>Anthemideae</taxon>
        <taxon>Anthemidinae</taxon>
        <taxon>Tanacetum</taxon>
    </lineage>
</organism>
<evidence type="ECO:0000313" key="3">
    <source>
        <dbReference type="Proteomes" id="UP001151760"/>
    </source>
</evidence>
<reference evidence="2" key="2">
    <citation type="submission" date="2022-01" db="EMBL/GenBank/DDBJ databases">
        <authorList>
            <person name="Yamashiro T."/>
            <person name="Shiraishi A."/>
            <person name="Satake H."/>
            <person name="Nakayama K."/>
        </authorList>
    </citation>
    <scope>NUCLEOTIDE SEQUENCE</scope>
</reference>
<reference evidence="2" key="1">
    <citation type="journal article" date="2022" name="Int. J. Mol. Sci.">
        <title>Draft Genome of Tanacetum Coccineum: Genomic Comparison of Closely Related Tanacetum-Family Plants.</title>
        <authorList>
            <person name="Yamashiro T."/>
            <person name="Shiraishi A."/>
            <person name="Nakayama K."/>
            <person name="Satake H."/>
        </authorList>
    </citation>
    <scope>NUCLEOTIDE SEQUENCE</scope>
</reference>
<dbReference type="EMBL" id="BQNB010017861">
    <property type="protein sequence ID" value="GJT68019.1"/>
    <property type="molecule type" value="Genomic_DNA"/>
</dbReference>